<organism evidence="5 6">
    <name type="scientific">Clostridium isatidis</name>
    <dbReference type="NCBI Taxonomy" id="182773"/>
    <lineage>
        <taxon>Bacteria</taxon>
        <taxon>Bacillati</taxon>
        <taxon>Bacillota</taxon>
        <taxon>Clostridia</taxon>
        <taxon>Eubacteriales</taxon>
        <taxon>Clostridiaceae</taxon>
        <taxon>Clostridium</taxon>
    </lineage>
</organism>
<evidence type="ECO:0000256" key="2">
    <source>
        <dbReference type="ARBA" id="ARBA00022741"/>
    </source>
</evidence>
<dbReference type="RefSeq" id="WP_119864702.1">
    <property type="nucleotide sequence ID" value="NZ_CP016786.1"/>
</dbReference>
<feature type="domain" description="ABC transporter" evidence="4">
    <location>
        <begin position="1"/>
        <end position="228"/>
    </location>
</feature>
<evidence type="ECO:0000256" key="3">
    <source>
        <dbReference type="ARBA" id="ARBA00022840"/>
    </source>
</evidence>
<dbReference type="Proteomes" id="UP000264883">
    <property type="component" value="Chromosome"/>
</dbReference>
<accession>A0A343JAK5</accession>
<dbReference type="KEGG" id="cia:BEN51_03440"/>
<dbReference type="SUPFAM" id="SSF52540">
    <property type="entry name" value="P-loop containing nucleoside triphosphate hydrolases"/>
    <property type="match status" value="1"/>
</dbReference>
<keyword evidence="3 5" id="KW-0067">ATP-binding</keyword>
<dbReference type="InterPro" id="IPR003439">
    <property type="entry name" value="ABC_transporter-like_ATP-bd"/>
</dbReference>
<dbReference type="InterPro" id="IPR051782">
    <property type="entry name" value="ABC_Transporter_VariousFunc"/>
</dbReference>
<keyword evidence="1" id="KW-0813">Transport</keyword>
<evidence type="ECO:0000259" key="4">
    <source>
        <dbReference type="PROSITE" id="PS50893"/>
    </source>
</evidence>
<sequence>MEAIKIKNLKKQYKNFILNIDEMKVPKGYITGFIGPNGSGKTTTIKSIMNMISPDDGEILVFGKNIDEDLSIKERVGFIGDISGFLEESKLKNIKKNISRFYSNWDDNLYNKLINSFSLNETSIYGKLSKGQKKQFDLAIALSIRPKLLIMDEPTANLDPVVRNEFLEILQEQMEKNDLTIFYSTHVTSDLDKCADYIIFIYKGKIILRGEKDNILENHSIIKGKKELLDEETGKYVLSPKVNSFGFTALTSNKSEAYEVFGEEVIYEKPTLEDIMLYYTRRN</sequence>
<protein>
    <submittedName>
        <fullName evidence="5">Sodium ABC transporter ATP-binding protein</fullName>
    </submittedName>
</protein>
<dbReference type="SMART" id="SM00382">
    <property type="entry name" value="AAA"/>
    <property type="match status" value="1"/>
</dbReference>
<keyword evidence="2" id="KW-0547">Nucleotide-binding</keyword>
<dbReference type="Pfam" id="PF00005">
    <property type="entry name" value="ABC_tran"/>
    <property type="match status" value="1"/>
</dbReference>
<dbReference type="OrthoDB" id="9804819at2"/>
<keyword evidence="6" id="KW-1185">Reference proteome</keyword>
<dbReference type="InterPro" id="IPR027417">
    <property type="entry name" value="P-loop_NTPase"/>
</dbReference>
<dbReference type="PANTHER" id="PTHR42939">
    <property type="entry name" value="ABC TRANSPORTER ATP-BINDING PROTEIN ALBC-RELATED"/>
    <property type="match status" value="1"/>
</dbReference>
<name>A0A343JAK5_9CLOT</name>
<proteinExistence type="predicted"/>
<dbReference type="InterPro" id="IPR003593">
    <property type="entry name" value="AAA+_ATPase"/>
</dbReference>
<evidence type="ECO:0000256" key="1">
    <source>
        <dbReference type="ARBA" id="ARBA00022448"/>
    </source>
</evidence>
<dbReference type="PANTHER" id="PTHR42939:SF3">
    <property type="entry name" value="ABC TRANSPORTER ATP-BINDING COMPONENT"/>
    <property type="match status" value="1"/>
</dbReference>
<dbReference type="GO" id="GO:0016887">
    <property type="term" value="F:ATP hydrolysis activity"/>
    <property type="evidence" value="ECO:0007669"/>
    <property type="project" value="InterPro"/>
</dbReference>
<evidence type="ECO:0000313" key="6">
    <source>
        <dbReference type="Proteomes" id="UP000264883"/>
    </source>
</evidence>
<dbReference type="AlphaFoldDB" id="A0A343JAK5"/>
<dbReference type="PROSITE" id="PS50893">
    <property type="entry name" value="ABC_TRANSPORTER_2"/>
    <property type="match status" value="1"/>
</dbReference>
<reference evidence="5 6" key="1">
    <citation type="submission" date="2016-08" db="EMBL/GenBank/DDBJ databases">
        <title>Complete Genome Sequence Of The Indigo Reducing Clostridium isatidis DSM15098.</title>
        <authorList>
            <person name="Little G.T."/>
            <person name="Minton N.P."/>
        </authorList>
    </citation>
    <scope>NUCLEOTIDE SEQUENCE [LARGE SCALE GENOMIC DNA]</scope>
    <source>
        <strain evidence="5 6">DSM 15098</strain>
    </source>
</reference>
<dbReference type="CDD" id="cd03230">
    <property type="entry name" value="ABC_DR_subfamily_A"/>
    <property type="match status" value="1"/>
</dbReference>
<gene>
    <name evidence="5" type="ORF">BEN51_03440</name>
</gene>
<dbReference type="GO" id="GO:0005524">
    <property type="term" value="F:ATP binding"/>
    <property type="evidence" value="ECO:0007669"/>
    <property type="project" value="UniProtKB-KW"/>
</dbReference>
<evidence type="ECO:0000313" key="5">
    <source>
        <dbReference type="EMBL" id="ASW42563.1"/>
    </source>
</evidence>
<dbReference type="EMBL" id="CP016786">
    <property type="protein sequence ID" value="ASW42563.1"/>
    <property type="molecule type" value="Genomic_DNA"/>
</dbReference>
<dbReference type="Gene3D" id="3.40.50.300">
    <property type="entry name" value="P-loop containing nucleotide triphosphate hydrolases"/>
    <property type="match status" value="1"/>
</dbReference>